<dbReference type="RefSeq" id="WP_228325707.1">
    <property type="nucleotide sequence ID" value="NZ_CAWLZN010000001.1"/>
</dbReference>
<keyword evidence="2" id="KW-1185">Reference proteome</keyword>
<accession>A0ABS8HGG3</accession>
<protein>
    <submittedName>
        <fullName evidence="1">Uncharacterized protein</fullName>
    </submittedName>
</protein>
<evidence type="ECO:0000313" key="1">
    <source>
        <dbReference type="EMBL" id="MCC4620727.1"/>
    </source>
</evidence>
<sequence>MQPEGDSYEPGLRRLFRDGQPAPVQAVADDIARVLALPKGAKPLRTTVDLADYGAEAVNAVVEAQTERVFRIMGMQRLRAVTP</sequence>
<proteinExistence type="predicted"/>
<dbReference type="Proteomes" id="UP001199206">
    <property type="component" value="Unassembled WGS sequence"/>
</dbReference>
<dbReference type="EMBL" id="JAJGQJ010000024">
    <property type="protein sequence ID" value="MCC4620727.1"/>
    <property type="molecule type" value="Genomic_DNA"/>
</dbReference>
<evidence type="ECO:0000313" key="2">
    <source>
        <dbReference type="Proteomes" id="UP001199206"/>
    </source>
</evidence>
<name>A0ABS8HGG3_9XANT</name>
<comment type="caution">
    <text evidence="1">The sequence shown here is derived from an EMBL/GenBank/DDBJ whole genome shotgun (WGS) entry which is preliminary data.</text>
</comment>
<reference evidence="1 2" key="1">
    <citation type="submission" date="2021-10" db="EMBL/GenBank/DDBJ databases">
        <title>Genome sequencing of Xanthomonas strains from NCPPB.</title>
        <authorList>
            <person name="Hussein R."/>
            <person name="Harrison J."/>
            <person name="Studholme D.J."/>
            <person name="Vicente J."/>
            <person name="Grant M."/>
        </authorList>
    </citation>
    <scope>NUCLEOTIDE SEQUENCE [LARGE SCALE GENOMIC DNA]</scope>
    <source>
        <strain evidence="1 2">NCPPB 101</strain>
    </source>
</reference>
<gene>
    <name evidence="1" type="ORF">LL965_11750</name>
</gene>
<organism evidence="1 2">
    <name type="scientific">Xanthomonas cassavae CFBP 4642</name>
    <dbReference type="NCBI Taxonomy" id="1219375"/>
    <lineage>
        <taxon>Bacteria</taxon>
        <taxon>Pseudomonadati</taxon>
        <taxon>Pseudomonadota</taxon>
        <taxon>Gammaproteobacteria</taxon>
        <taxon>Lysobacterales</taxon>
        <taxon>Lysobacteraceae</taxon>
        <taxon>Xanthomonas</taxon>
    </lineage>
</organism>